<sequence>MNHLVTASTLIGVFLAVVLALRLARRRQKP</sequence>
<keyword evidence="2" id="KW-1185">Reference proteome</keyword>
<protein>
    <submittedName>
        <fullName evidence="1">Uncharacterized protein</fullName>
    </submittedName>
</protein>
<reference evidence="1 2" key="1">
    <citation type="journal article" date="2011" name="J. Bacteriol.">
        <title>Whole genome sequence of the rifamycin B-producing strain Amycolatopsis mediterranei S699.</title>
        <authorList>
            <person name="Verma M."/>
            <person name="Kaur J."/>
            <person name="Kumar M."/>
            <person name="Kumari K."/>
            <person name="Saxena A."/>
            <person name="Anand S."/>
            <person name="Nigam A."/>
            <person name="Ravi V."/>
            <person name="Raghuvanshi S."/>
            <person name="Khurana P."/>
            <person name="Tyagi A.K."/>
            <person name="Khurana J.P."/>
            <person name="Lal R."/>
        </authorList>
    </citation>
    <scope>NUCLEOTIDE SEQUENCE [LARGE SCALE GENOMIC DNA]</scope>
    <source>
        <strain evidence="1 2">S699</strain>
    </source>
</reference>
<evidence type="ECO:0000313" key="2">
    <source>
        <dbReference type="Proteomes" id="UP000006138"/>
    </source>
</evidence>
<gene>
    <name evidence="1" type="ordered locus">RAM_29370</name>
</gene>
<dbReference type="Proteomes" id="UP000006138">
    <property type="component" value="Chromosome"/>
</dbReference>
<organism evidence="1 2">
    <name type="scientific">Amycolatopsis mediterranei (strain S699)</name>
    <name type="common">Nocardia mediterranei</name>
    <dbReference type="NCBI Taxonomy" id="713604"/>
    <lineage>
        <taxon>Bacteria</taxon>
        <taxon>Bacillati</taxon>
        <taxon>Actinomycetota</taxon>
        <taxon>Actinomycetes</taxon>
        <taxon>Pseudonocardiales</taxon>
        <taxon>Pseudonocardiaceae</taxon>
        <taxon>Amycolatopsis</taxon>
    </lineage>
</organism>
<dbReference type="EMBL" id="CP002896">
    <property type="protein sequence ID" value="AEK44349.1"/>
    <property type="molecule type" value="Genomic_DNA"/>
</dbReference>
<name>A0A9R0UAU9_AMYMS</name>
<evidence type="ECO:0000313" key="1">
    <source>
        <dbReference type="EMBL" id="AEK44349.1"/>
    </source>
</evidence>
<proteinExistence type="predicted"/>
<accession>A0A9R0UAU9</accession>
<dbReference type="AlphaFoldDB" id="A0A9R0UAU9"/>
<dbReference type="KEGG" id="amn:RAM_29370"/>